<accession>A0A1X2GJ53</accession>
<organism evidence="2 3">
    <name type="scientific">Hesseltinella vesiculosa</name>
    <dbReference type="NCBI Taxonomy" id="101127"/>
    <lineage>
        <taxon>Eukaryota</taxon>
        <taxon>Fungi</taxon>
        <taxon>Fungi incertae sedis</taxon>
        <taxon>Mucoromycota</taxon>
        <taxon>Mucoromycotina</taxon>
        <taxon>Mucoromycetes</taxon>
        <taxon>Mucorales</taxon>
        <taxon>Cunninghamellaceae</taxon>
        <taxon>Hesseltinella</taxon>
    </lineage>
</organism>
<proteinExistence type="predicted"/>
<feature type="compositionally biased region" description="Low complexity" evidence="1">
    <location>
        <begin position="135"/>
        <end position="150"/>
    </location>
</feature>
<dbReference type="OrthoDB" id="2284111at2759"/>
<dbReference type="Proteomes" id="UP000242146">
    <property type="component" value="Unassembled WGS sequence"/>
</dbReference>
<feature type="region of interest" description="Disordered" evidence="1">
    <location>
        <begin position="135"/>
        <end position="154"/>
    </location>
</feature>
<name>A0A1X2GJ53_9FUNG</name>
<evidence type="ECO:0000256" key="1">
    <source>
        <dbReference type="SAM" id="MobiDB-lite"/>
    </source>
</evidence>
<sequence>MAMANRRTAPSTIFTTSKLSPRQVALKAMNLGCKKLERDDRRSRPQYNVRERLLLCNTISQAEEVLNKRKGRTNRRVMAAEEEEGSFDANSSRQEKNSQLELYQQHKQYIHEEHHSPLRDNSETAEDLEDDIPSLASATSSLPSTRPSSPMLDKDSLTDCHDFLNASLPNRLVKPFATPIPAL</sequence>
<gene>
    <name evidence="2" type="ORF">DM01DRAFT_1335322</name>
</gene>
<evidence type="ECO:0000313" key="3">
    <source>
        <dbReference type="Proteomes" id="UP000242146"/>
    </source>
</evidence>
<dbReference type="EMBL" id="MCGT01000012">
    <property type="protein sequence ID" value="ORX55032.1"/>
    <property type="molecule type" value="Genomic_DNA"/>
</dbReference>
<evidence type="ECO:0000313" key="2">
    <source>
        <dbReference type="EMBL" id="ORX55032.1"/>
    </source>
</evidence>
<keyword evidence="3" id="KW-1185">Reference proteome</keyword>
<reference evidence="2 3" key="1">
    <citation type="submission" date="2016-07" db="EMBL/GenBank/DDBJ databases">
        <title>Pervasive Adenine N6-methylation of Active Genes in Fungi.</title>
        <authorList>
            <consortium name="DOE Joint Genome Institute"/>
            <person name="Mondo S.J."/>
            <person name="Dannebaum R.O."/>
            <person name="Kuo R.C."/>
            <person name="Labutti K."/>
            <person name="Haridas S."/>
            <person name="Kuo A."/>
            <person name="Salamov A."/>
            <person name="Ahrendt S.R."/>
            <person name="Lipzen A."/>
            <person name="Sullivan W."/>
            <person name="Andreopoulos W.B."/>
            <person name="Clum A."/>
            <person name="Lindquist E."/>
            <person name="Daum C."/>
            <person name="Ramamoorthy G.K."/>
            <person name="Gryganskyi A."/>
            <person name="Culley D."/>
            <person name="Magnuson J.K."/>
            <person name="James T.Y."/>
            <person name="O'Malley M.A."/>
            <person name="Stajich J.E."/>
            <person name="Spatafora J.W."/>
            <person name="Visel A."/>
            <person name="Grigoriev I.V."/>
        </authorList>
    </citation>
    <scope>NUCLEOTIDE SEQUENCE [LARGE SCALE GENOMIC DNA]</scope>
    <source>
        <strain evidence="2 3">NRRL 3301</strain>
    </source>
</reference>
<comment type="caution">
    <text evidence="2">The sequence shown here is derived from an EMBL/GenBank/DDBJ whole genome shotgun (WGS) entry which is preliminary data.</text>
</comment>
<protein>
    <submittedName>
        <fullName evidence="2">Uncharacterized protein</fullName>
    </submittedName>
</protein>
<dbReference type="AlphaFoldDB" id="A0A1X2GJ53"/>